<evidence type="ECO:0000256" key="1">
    <source>
        <dbReference type="ARBA" id="ARBA00022737"/>
    </source>
</evidence>
<feature type="repeat" description="ANK" evidence="3">
    <location>
        <begin position="89"/>
        <end position="121"/>
    </location>
</feature>
<name>A0AAE0LIQ9_9CHLO</name>
<feature type="repeat" description="ANK" evidence="3">
    <location>
        <begin position="146"/>
        <end position="178"/>
    </location>
</feature>
<dbReference type="InterPro" id="IPR051637">
    <property type="entry name" value="Ank_repeat_dom-contain_49"/>
</dbReference>
<keyword evidence="2 3" id="KW-0040">ANK repeat</keyword>
<dbReference type="AlphaFoldDB" id="A0AAE0LIQ9"/>
<evidence type="ECO:0000256" key="4">
    <source>
        <dbReference type="SAM" id="MobiDB-lite"/>
    </source>
</evidence>
<dbReference type="InterPro" id="IPR002110">
    <property type="entry name" value="Ankyrin_rpt"/>
</dbReference>
<dbReference type="PROSITE" id="PS50088">
    <property type="entry name" value="ANK_REPEAT"/>
    <property type="match status" value="4"/>
</dbReference>
<reference evidence="5 6" key="1">
    <citation type="journal article" date="2015" name="Genome Biol. Evol.">
        <title>Comparative Genomics of a Bacterivorous Green Alga Reveals Evolutionary Causalities and Consequences of Phago-Mixotrophic Mode of Nutrition.</title>
        <authorList>
            <person name="Burns J.A."/>
            <person name="Paasch A."/>
            <person name="Narechania A."/>
            <person name="Kim E."/>
        </authorList>
    </citation>
    <scope>NUCLEOTIDE SEQUENCE [LARGE SCALE GENOMIC DNA]</scope>
    <source>
        <strain evidence="5 6">PLY_AMNH</strain>
    </source>
</reference>
<gene>
    <name evidence="5" type="ORF">CYMTET_6131</name>
</gene>
<dbReference type="Pfam" id="PF12796">
    <property type="entry name" value="Ank_2"/>
    <property type="match status" value="1"/>
</dbReference>
<dbReference type="SUPFAM" id="SSF48403">
    <property type="entry name" value="Ankyrin repeat"/>
    <property type="match status" value="1"/>
</dbReference>
<feature type="repeat" description="ANK" evidence="3">
    <location>
        <begin position="23"/>
        <end position="55"/>
    </location>
</feature>
<keyword evidence="1" id="KW-0677">Repeat</keyword>
<dbReference type="PRINTS" id="PR01415">
    <property type="entry name" value="ANKYRIN"/>
</dbReference>
<dbReference type="PANTHER" id="PTHR24180">
    <property type="entry name" value="CYCLIN-DEPENDENT KINASE INHIBITOR 2C-RELATED"/>
    <property type="match status" value="1"/>
</dbReference>
<accession>A0AAE0LIQ9</accession>
<comment type="caution">
    <text evidence="5">The sequence shown here is derived from an EMBL/GenBank/DDBJ whole genome shotgun (WGS) entry which is preliminary data.</text>
</comment>
<evidence type="ECO:0000313" key="6">
    <source>
        <dbReference type="Proteomes" id="UP001190700"/>
    </source>
</evidence>
<dbReference type="InterPro" id="IPR036770">
    <property type="entry name" value="Ankyrin_rpt-contain_sf"/>
</dbReference>
<dbReference type="EMBL" id="LGRX02001342">
    <property type="protein sequence ID" value="KAK3286310.1"/>
    <property type="molecule type" value="Genomic_DNA"/>
</dbReference>
<dbReference type="Proteomes" id="UP001190700">
    <property type="component" value="Unassembled WGS sequence"/>
</dbReference>
<keyword evidence="6" id="KW-1185">Reference proteome</keyword>
<protein>
    <submittedName>
        <fullName evidence="5">Uncharacterized protein</fullName>
    </submittedName>
</protein>
<proteinExistence type="predicted"/>
<evidence type="ECO:0000256" key="3">
    <source>
        <dbReference type="PROSITE-ProRule" id="PRU00023"/>
    </source>
</evidence>
<dbReference type="PROSITE" id="PS50297">
    <property type="entry name" value="ANK_REP_REGION"/>
    <property type="match status" value="4"/>
</dbReference>
<dbReference type="Gene3D" id="1.25.40.20">
    <property type="entry name" value="Ankyrin repeat-containing domain"/>
    <property type="match status" value="2"/>
</dbReference>
<dbReference type="SMART" id="SM00248">
    <property type="entry name" value="ANK"/>
    <property type="match status" value="4"/>
</dbReference>
<dbReference type="Pfam" id="PF00023">
    <property type="entry name" value="Ank"/>
    <property type="match status" value="1"/>
</dbReference>
<feature type="repeat" description="ANK" evidence="3">
    <location>
        <begin position="56"/>
        <end position="88"/>
    </location>
</feature>
<organism evidence="5 6">
    <name type="scientific">Cymbomonas tetramitiformis</name>
    <dbReference type="NCBI Taxonomy" id="36881"/>
    <lineage>
        <taxon>Eukaryota</taxon>
        <taxon>Viridiplantae</taxon>
        <taxon>Chlorophyta</taxon>
        <taxon>Pyramimonadophyceae</taxon>
        <taxon>Pyramimonadales</taxon>
        <taxon>Pyramimonadaceae</taxon>
        <taxon>Cymbomonas</taxon>
    </lineage>
</organism>
<feature type="region of interest" description="Disordered" evidence="4">
    <location>
        <begin position="1"/>
        <end position="25"/>
    </location>
</feature>
<sequence>MAAGPHGSNRQGPRWGSRREGEDGATPLHIAASHGQEEVVDDLLAKGARVDRVMKGGVTPLFIAAQHGQKEVVDVLLAKDAQVGKANKDGATPLHAAAQHGHKEVADVLLAKGALLGQPNKVRDPTVAAAGLEATKIDRREAELLNGATPLFIAAQHGQKEVVDFLLAKRALVDVANKVLSVMHALRPFYENHAYVVGDLVPAVSGSWVVFAIHHALSPYSQPAFEYPFPFREGPPLPEFIEQFVQGLVSLKVL</sequence>
<dbReference type="PANTHER" id="PTHR24180:SF45">
    <property type="entry name" value="POLY [ADP-RIBOSE] POLYMERASE TANKYRASE"/>
    <property type="match status" value="1"/>
</dbReference>
<evidence type="ECO:0000256" key="2">
    <source>
        <dbReference type="ARBA" id="ARBA00023043"/>
    </source>
</evidence>
<evidence type="ECO:0000313" key="5">
    <source>
        <dbReference type="EMBL" id="KAK3286310.1"/>
    </source>
</evidence>